<gene>
    <name evidence="2" type="ORF">RS82_04132</name>
</gene>
<evidence type="ECO:0000313" key="3">
    <source>
        <dbReference type="Proteomes" id="UP000034098"/>
    </source>
</evidence>
<accession>A0A0M2H7K1</accession>
<organism evidence="2 3">
    <name type="scientific">Microbacterium trichothecenolyticum</name>
    <name type="common">Aureobacterium trichothecenolyticum</name>
    <dbReference type="NCBI Taxonomy" id="69370"/>
    <lineage>
        <taxon>Bacteria</taxon>
        <taxon>Bacillati</taxon>
        <taxon>Actinomycetota</taxon>
        <taxon>Actinomycetes</taxon>
        <taxon>Micrococcales</taxon>
        <taxon>Microbacteriaceae</taxon>
        <taxon>Microbacterium</taxon>
    </lineage>
</organism>
<protein>
    <submittedName>
        <fullName evidence="2">Phage Terminase</fullName>
    </submittedName>
</protein>
<proteinExistence type="predicted"/>
<dbReference type="EMBL" id="JYJA01000041">
    <property type="protein sequence ID" value="KJL39919.1"/>
    <property type="molecule type" value="Genomic_DNA"/>
</dbReference>
<evidence type="ECO:0000259" key="1">
    <source>
        <dbReference type="Pfam" id="PF03354"/>
    </source>
</evidence>
<dbReference type="InterPro" id="IPR046461">
    <property type="entry name" value="TerL_ATPase"/>
</dbReference>
<comment type="caution">
    <text evidence="2">The sequence shown here is derived from an EMBL/GenBank/DDBJ whole genome shotgun (WGS) entry which is preliminary data.</text>
</comment>
<dbReference type="RefSeq" id="WP_045302860.1">
    <property type="nucleotide sequence ID" value="NZ_JYJA01000041.1"/>
</dbReference>
<dbReference type="OrthoDB" id="3197057at2"/>
<keyword evidence="3" id="KW-1185">Reference proteome</keyword>
<evidence type="ECO:0000313" key="2">
    <source>
        <dbReference type="EMBL" id="KJL39919.1"/>
    </source>
</evidence>
<dbReference type="Proteomes" id="UP000034098">
    <property type="component" value="Unassembled WGS sequence"/>
</dbReference>
<sequence>MPRRLIHHPKHDRKRSLGFLAVWWIETFVVHGRGGMQGKPIQYGLETTGFIADCYAHDERGKRLYWSAFFSRPKGTDKSGIAGALVLFEAFGPARFAGWAKGGEQYTFLGETYTYKAGEPMGKPVVNPVIKIMATEEGQTGNVFDNVYYNLSNEDAPLYQLKTGYGLDVGKTRIILASGGTIIPSTAGSASKDGGLETFAVFDETHLYTTDTLHGMYDTVTRNLSKRRKEGTWFIETTTMYEPGAESTAEDTYYFADMLAEGKARNKTLLFDHRWADVESLEKIRVKDETKPRGDRLETEDEYIARLTAAFIEAFGDAIAWNDPEDLINDLFDPRRSEQDTRRYFFNAVVEGKNAWMKATVWDKIGLAELRAAAVAVGQRIRILPPRRGEMIALGFDGGLTSDATVLIGCRISDGYVFPIGIWEAPDSKEAKDWQVDHAEVDALVRDTFKRFKVVAFLADPPHWRDYVDSWERAFGDDLVIKATESKPISFETSRHTEMAKVVERTETAIITGELRHGNHKAMRRHVLNAQKWNKSTGGHVIGKDRKGSAKKMDAAVGMCLAVEGRARYKKQFKDTSTGVPTRVR</sequence>
<dbReference type="AlphaFoldDB" id="A0A0M2H7K1"/>
<name>A0A0M2H7K1_MICTR</name>
<reference evidence="2 3" key="1">
    <citation type="submission" date="2015-02" db="EMBL/GenBank/DDBJ databases">
        <title>Draft genome sequences of ten Microbacterium spp. with emphasis on heavy metal contaminated environments.</title>
        <authorList>
            <person name="Corretto E."/>
        </authorList>
    </citation>
    <scope>NUCLEOTIDE SEQUENCE [LARGE SCALE GENOMIC DNA]</scope>
    <source>
        <strain evidence="2 3">DSM 8608</strain>
    </source>
</reference>
<dbReference type="Pfam" id="PF03354">
    <property type="entry name" value="TerL_ATPase"/>
    <property type="match status" value="1"/>
</dbReference>
<feature type="domain" description="Terminase large subunit-like ATPase" evidence="1">
    <location>
        <begin position="124"/>
        <end position="240"/>
    </location>
</feature>
<dbReference type="PATRIC" id="fig|69370.6.peg.4189"/>